<keyword evidence="8" id="KW-0472">Membrane</keyword>
<evidence type="ECO:0000256" key="2">
    <source>
        <dbReference type="ARBA" id="ARBA00010524"/>
    </source>
</evidence>
<evidence type="ECO:0000256" key="5">
    <source>
        <dbReference type="ARBA" id="ARBA00022792"/>
    </source>
</evidence>
<evidence type="ECO:0000256" key="8">
    <source>
        <dbReference type="ARBA" id="ARBA00023136"/>
    </source>
</evidence>
<evidence type="ECO:0000259" key="13">
    <source>
        <dbReference type="Pfam" id="PF01553"/>
    </source>
</evidence>
<dbReference type="PANTHER" id="PTHR12497">
    <property type="entry name" value="TAZ PROTEIN TAFAZZIN"/>
    <property type="match status" value="1"/>
</dbReference>
<evidence type="ECO:0000256" key="11">
    <source>
        <dbReference type="ARBA" id="ARBA00047906"/>
    </source>
</evidence>
<dbReference type="InterPro" id="IPR002123">
    <property type="entry name" value="Plipid/glycerol_acylTrfase"/>
</dbReference>
<keyword evidence="7" id="KW-0496">Mitochondrion</keyword>
<dbReference type="Pfam" id="PF01553">
    <property type="entry name" value="Acyltransferase"/>
    <property type="match status" value="1"/>
</dbReference>
<dbReference type="GO" id="GO:0006644">
    <property type="term" value="P:phospholipid metabolic process"/>
    <property type="evidence" value="ECO:0007669"/>
    <property type="project" value="InterPro"/>
</dbReference>
<keyword evidence="9" id="KW-0012">Acyltransferase</keyword>
<evidence type="ECO:0000256" key="4">
    <source>
        <dbReference type="ARBA" id="ARBA00022787"/>
    </source>
</evidence>
<name>A0AA41SAJ4_PAPNU</name>
<evidence type="ECO:0000256" key="6">
    <source>
        <dbReference type="ARBA" id="ARBA00023098"/>
    </source>
</evidence>
<dbReference type="AlphaFoldDB" id="A0AA41SAJ4"/>
<evidence type="ECO:0000313" key="15">
    <source>
        <dbReference type="Proteomes" id="UP001177140"/>
    </source>
</evidence>
<evidence type="ECO:0000313" key="14">
    <source>
        <dbReference type="EMBL" id="MCL7031185.1"/>
    </source>
</evidence>
<dbReference type="PANTHER" id="PTHR12497:SF0">
    <property type="entry name" value="TAFAZZIN"/>
    <property type="match status" value="1"/>
</dbReference>
<dbReference type="PRINTS" id="PR00979">
    <property type="entry name" value="TAFAZZIN"/>
</dbReference>
<reference evidence="14" key="1">
    <citation type="submission" date="2022-03" db="EMBL/GenBank/DDBJ databases">
        <title>A functionally conserved STORR gene fusion in Papaver species that diverged 16.8 million years ago.</title>
        <authorList>
            <person name="Catania T."/>
        </authorList>
    </citation>
    <scope>NUCLEOTIDE SEQUENCE</scope>
    <source>
        <strain evidence="14">S-191538</strain>
    </source>
</reference>
<feature type="non-terminal residue" evidence="14">
    <location>
        <position position="1"/>
    </location>
</feature>
<dbReference type="GO" id="GO:0008374">
    <property type="term" value="F:O-acyltransferase activity"/>
    <property type="evidence" value="ECO:0007669"/>
    <property type="project" value="TreeGrafter"/>
</dbReference>
<comment type="caution">
    <text evidence="14">The sequence shown here is derived from an EMBL/GenBank/DDBJ whole genome shotgun (WGS) entry which is preliminary data.</text>
</comment>
<dbReference type="Proteomes" id="UP001177140">
    <property type="component" value="Unassembled WGS sequence"/>
</dbReference>
<evidence type="ECO:0000256" key="12">
    <source>
        <dbReference type="RuleBase" id="RU365062"/>
    </source>
</evidence>
<keyword evidence="4" id="KW-1000">Mitochondrion outer membrane</keyword>
<comment type="similarity">
    <text evidence="2 12">Belongs to the taffazin family.</text>
</comment>
<evidence type="ECO:0000256" key="9">
    <source>
        <dbReference type="ARBA" id="ARBA00023315"/>
    </source>
</evidence>
<gene>
    <name evidence="14" type="ORF">MKW94_015582</name>
</gene>
<evidence type="ECO:0000256" key="3">
    <source>
        <dbReference type="ARBA" id="ARBA00022679"/>
    </source>
</evidence>
<dbReference type="GO" id="GO:0005743">
    <property type="term" value="C:mitochondrial inner membrane"/>
    <property type="evidence" value="ECO:0007669"/>
    <property type="project" value="UniProtKB-SubCell"/>
</dbReference>
<evidence type="ECO:0000256" key="7">
    <source>
        <dbReference type="ARBA" id="ARBA00023128"/>
    </source>
</evidence>
<keyword evidence="15" id="KW-1185">Reference proteome</keyword>
<evidence type="ECO:0000256" key="1">
    <source>
        <dbReference type="ARBA" id="ARBA00004137"/>
    </source>
</evidence>
<dbReference type="EMBL" id="JAJJMA010109493">
    <property type="protein sequence ID" value="MCL7031185.1"/>
    <property type="molecule type" value="Genomic_DNA"/>
</dbReference>
<protein>
    <recommendedName>
        <fullName evidence="12">Tafazzin family protein</fullName>
    </recommendedName>
</protein>
<feature type="domain" description="Phospholipid/glycerol acyltransferase" evidence="13">
    <location>
        <begin position="120"/>
        <end position="205"/>
    </location>
</feature>
<keyword evidence="6" id="KW-0443">Lipid metabolism</keyword>
<sequence length="209" mass="23931">MEGKWVNRGDLWKDKARALQLRIRDRFRVTVDKHRRNIPRFSSSSDGTTINYSSNVHRWMLSFRTLRRDELPPSSVFYRKRVDKDVDALEDSKIMQMLQSVAVPVIGNVCHFFMHGLNHVQIYGAEKLQKAVLQRQEGKSLITVSNHVASVDDPFVIAALLPPSVLFDANGLRWTLCASDRCFKNPVTSAFFRSVKVLPVARGEGLYQK</sequence>
<accession>A0AA41SAJ4</accession>
<dbReference type="SUPFAM" id="SSF69593">
    <property type="entry name" value="Glycerol-3-phosphate (1)-acyltransferase"/>
    <property type="match status" value="1"/>
</dbReference>
<proteinExistence type="inferred from homology"/>
<organism evidence="14 15">
    <name type="scientific">Papaver nudicaule</name>
    <name type="common">Iceland poppy</name>
    <dbReference type="NCBI Taxonomy" id="74823"/>
    <lineage>
        <taxon>Eukaryota</taxon>
        <taxon>Viridiplantae</taxon>
        <taxon>Streptophyta</taxon>
        <taxon>Embryophyta</taxon>
        <taxon>Tracheophyta</taxon>
        <taxon>Spermatophyta</taxon>
        <taxon>Magnoliopsida</taxon>
        <taxon>Ranunculales</taxon>
        <taxon>Papaveraceae</taxon>
        <taxon>Papaveroideae</taxon>
        <taxon>Papaver</taxon>
    </lineage>
</organism>
<dbReference type="GO" id="GO:0005741">
    <property type="term" value="C:mitochondrial outer membrane"/>
    <property type="evidence" value="ECO:0007669"/>
    <property type="project" value="UniProtKB-SubCell"/>
</dbReference>
<comment type="catalytic activity">
    <reaction evidence="11">
        <text>1'-[1,2-diacyl-sn-glycero-3-phospho],3'-[1-acyl-sn-glycero-3-phospho]-glycerol + a 1,2-diacyl-sn-glycero-3-phosphocholine = a cardiolipin + a 1-acyl-sn-glycero-3-phosphocholine</text>
        <dbReference type="Rhea" id="RHEA:33731"/>
        <dbReference type="ChEBI" id="CHEBI:57643"/>
        <dbReference type="ChEBI" id="CHEBI:58168"/>
        <dbReference type="ChEBI" id="CHEBI:62237"/>
        <dbReference type="ChEBI" id="CHEBI:64743"/>
    </reaction>
    <physiologicalReaction direction="left-to-right" evidence="11">
        <dbReference type="Rhea" id="RHEA:33732"/>
    </physiologicalReaction>
    <physiologicalReaction direction="right-to-left" evidence="11">
        <dbReference type="Rhea" id="RHEA:33733"/>
    </physiologicalReaction>
</comment>
<dbReference type="InterPro" id="IPR000872">
    <property type="entry name" value="Tafazzin"/>
</dbReference>
<keyword evidence="3" id="KW-0808">Transferase</keyword>
<keyword evidence="5" id="KW-0999">Mitochondrion inner membrane</keyword>
<evidence type="ECO:0000256" key="10">
    <source>
        <dbReference type="ARBA" id="ARBA00024323"/>
    </source>
</evidence>
<comment type="subcellular location">
    <subcellularLocation>
        <location evidence="1">Mitochondrion inner membrane</location>
        <topology evidence="1">Peripheral membrane protein</topology>
        <orientation evidence="1">Intermembrane side</orientation>
    </subcellularLocation>
    <subcellularLocation>
        <location evidence="10">Mitochondrion outer membrane</location>
        <topology evidence="10">Peripheral membrane protein</topology>
        <orientation evidence="10">Intermembrane side</orientation>
    </subcellularLocation>
</comment>